<dbReference type="EMBL" id="JBEPIJ010000009">
    <property type="protein sequence ID" value="MES0874281.1"/>
    <property type="molecule type" value="Genomic_DNA"/>
</dbReference>
<dbReference type="Proteomes" id="UP001465331">
    <property type="component" value="Unassembled WGS sequence"/>
</dbReference>
<feature type="transmembrane region" description="Helical" evidence="4">
    <location>
        <begin position="142"/>
        <end position="161"/>
    </location>
</feature>
<evidence type="ECO:0000256" key="4">
    <source>
        <dbReference type="SAM" id="Phobius"/>
    </source>
</evidence>
<dbReference type="Pfam" id="PF07690">
    <property type="entry name" value="MFS_1"/>
    <property type="match status" value="1"/>
</dbReference>
<dbReference type="InterPro" id="IPR011701">
    <property type="entry name" value="MFS"/>
</dbReference>
<dbReference type="PROSITE" id="PS50850">
    <property type="entry name" value="MFS"/>
    <property type="match status" value="1"/>
</dbReference>
<feature type="transmembrane region" description="Helical" evidence="4">
    <location>
        <begin position="220"/>
        <end position="242"/>
    </location>
</feature>
<name>A0ABV2AAK1_9GAMM</name>
<accession>A0ABV2AAK1</accession>
<keyword evidence="1 4" id="KW-0812">Transmembrane</keyword>
<evidence type="ECO:0000313" key="6">
    <source>
        <dbReference type="EMBL" id="MES0874281.1"/>
    </source>
</evidence>
<dbReference type="InterPro" id="IPR036259">
    <property type="entry name" value="MFS_trans_sf"/>
</dbReference>
<dbReference type="PANTHER" id="PTHR23539">
    <property type="entry name" value="MFS TRANSPORTER"/>
    <property type="match status" value="1"/>
</dbReference>
<keyword evidence="2 4" id="KW-1133">Transmembrane helix</keyword>
<organism evidence="6 7">
    <name type="scientific">Sinimarinibacterium thermocellulolyticum</name>
    <dbReference type="NCBI Taxonomy" id="3170016"/>
    <lineage>
        <taxon>Bacteria</taxon>
        <taxon>Pseudomonadati</taxon>
        <taxon>Pseudomonadota</taxon>
        <taxon>Gammaproteobacteria</taxon>
        <taxon>Nevskiales</taxon>
        <taxon>Nevskiaceae</taxon>
        <taxon>Sinimarinibacterium</taxon>
    </lineage>
</organism>
<dbReference type="PANTHER" id="PTHR23539:SF1">
    <property type="entry name" value="MAJOR FACILITATOR SUPERFAMILY (MFS) PROFILE DOMAIN-CONTAINING PROTEIN"/>
    <property type="match status" value="1"/>
</dbReference>
<feature type="transmembrane region" description="Helical" evidence="4">
    <location>
        <begin position="44"/>
        <end position="65"/>
    </location>
</feature>
<feature type="transmembrane region" description="Helical" evidence="4">
    <location>
        <begin position="103"/>
        <end position="130"/>
    </location>
</feature>
<evidence type="ECO:0000256" key="1">
    <source>
        <dbReference type="ARBA" id="ARBA00022692"/>
    </source>
</evidence>
<feature type="transmembrane region" description="Helical" evidence="4">
    <location>
        <begin position="77"/>
        <end position="97"/>
    </location>
</feature>
<evidence type="ECO:0000256" key="3">
    <source>
        <dbReference type="ARBA" id="ARBA00023136"/>
    </source>
</evidence>
<feature type="transmembrane region" description="Helical" evidence="4">
    <location>
        <begin position="311"/>
        <end position="334"/>
    </location>
</feature>
<dbReference type="Gene3D" id="1.20.1250.20">
    <property type="entry name" value="MFS general substrate transporter like domains"/>
    <property type="match status" value="2"/>
</dbReference>
<dbReference type="RefSeq" id="WP_352889375.1">
    <property type="nucleotide sequence ID" value="NZ_JBEPIJ010000009.1"/>
</dbReference>
<dbReference type="SUPFAM" id="SSF103473">
    <property type="entry name" value="MFS general substrate transporter"/>
    <property type="match status" value="1"/>
</dbReference>
<gene>
    <name evidence="6" type="ORF">ABSH63_09720</name>
</gene>
<comment type="caution">
    <text evidence="6">The sequence shown here is derived from an EMBL/GenBank/DDBJ whole genome shotgun (WGS) entry which is preliminary data.</text>
</comment>
<evidence type="ECO:0000259" key="5">
    <source>
        <dbReference type="PROSITE" id="PS50850"/>
    </source>
</evidence>
<proteinExistence type="predicted"/>
<sequence>MSRQTASRRSLRALDAANLFLADVRDGIGPFLAIYLLASHDWDAGRIGIAMSAMGIATLIAQGPAGALIDRVQQRRLVTAVASGTIGLCCILMTWFVNLPAIVFFQALMGVAAALIVPGLTAITQGLVGYRGLARRQGRNEVFNHAGNIVAALLAGLLGHFVAREWLFYSVALFALASVISILLIREHEIDPELARGARLADETSPVNESGLVMLLRQPALLAFSVATLVFHFANAAMLPLAGQTLSAGTERGASLYMSACIIVAQLVMIPVAHLAGARADRWGRRPLLLLAFAVLPIRGLLYTVHDAGWWIVAVQLLDGIGAGLIGVLTVLIVSDLTRGSGRFNTAIGAVAVAHGIGAALSHALAGQVVAALGYDAGFLFLAAVAALALVFVVCCVRESMPDRGCPSPATLPA</sequence>
<keyword evidence="3 4" id="KW-0472">Membrane</keyword>
<feature type="domain" description="Major facilitator superfamily (MFS) profile" evidence="5">
    <location>
        <begin position="1"/>
        <end position="401"/>
    </location>
</feature>
<feature type="transmembrane region" description="Helical" evidence="4">
    <location>
        <begin position="254"/>
        <end position="276"/>
    </location>
</feature>
<feature type="transmembrane region" description="Helical" evidence="4">
    <location>
        <begin position="167"/>
        <end position="185"/>
    </location>
</feature>
<evidence type="ECO:0000256" key="2">
    <source>
        <dbReference type="ARBA" id="ARBA00022989"/>
    </source>
</evidence>
<dbReference type="InterPro" id="IPR020846">
    <property type="entry name" value="MFS_dom"/>
</dbReference>
<reference evidence="6 7" key="1">
    <citation type="submission" date="2024-06" db="EMBL/GenBank/DDBJ databases">
        <authorList>
            <person name="Li Z."/>
            <person name="Jiang Y."/>
        </authorList>
    </citation>
    <scope>NUCLEOTIDE SEQUENCE [LARGE SCALE GENOMIC DNA]</scope>
    <source>
        <strain evidence="6 7">HSW-8</strain>
    </source>
</reference>
<keyword evidence="7" id="KW-1185">Reference proteome</keyword>
<evidence type="ECO:0000313" key="7">
    <source>
        <dbReference type="Proteomes" id="UP001465331"/>
    </source>
</evidence>
<protein>
    <submittedName>
        <fullName evidence="6">MFS transporter</fullName>
    </submittedName>
</protein>
<feature type="transmembrane region" description="Helical" evidence="4">
    <location>
        <begin position="378"/>
        <end position="397"/>
    </location>
</feature>
<feature type="transmembrane region" description="Helical" evidence="4">
    <location>
        <begin position="288"/>
        <end position="305"/>
    </location>
</feature>
<feature type="transmembrane region" description="Helical" evidence="4">
    <location>
        <begin position="346"/>
        <end position="366"/>
    </location>
</feature>